<name>A0A2K5R6X0_CEBIM</name>
<reference evidence="2" key="1">
    <citation type="submission" date="2025-08" db="UniProtKB">
        <authorList>
            <consortium name="Ensembl"/>
        </authorList>
    </citation>
    <scope>IDENTIFICATION</scope>
</reference>
<dbReference type="GeneTree" id="ENSGT00900000143806"/>
<proteinExistence type="predicted"/>
<reference evidence="2" key="2">
    <citation type="submission" date="2025-09" db="UniProtKB">
        <authorList>
            <consortium name="Ensembl"/>
        </authorList>
    </citation>
    <scope>IDENTIFICATION</scope>
</reference>
<accession>A0A2K5R6X0</accession>
<sequence>MCVHRYECVCMCVCLCVSSCLELPVNVVECYTWRDLVFHQFQDEEPHDAVTLETVPLERQPRDVQCPVSIHVFYSCHTNLNKNSTALDRGILTLMVK</sequence>
<protein>
    <recommendedName>
        <fullName evidence="4">Secreted protein</fullName>
    </recommendedName>
</protein>
<keyword evidence="3" id="KW-1185">Reference proteome</keyword>
<keyword evidence="1" id="KW-0732">Signal</keyword>
<evidence type="ECO:0000256" key="1">
    <source>
        <dbReference type="SAM" id="SignalP"/>
    </source>
</evidence>
<feature type="chain" id="PRO_5014411692" description="Secreted protein" evidence="1">
    <location>
        <begin position="23"/>
        <end position="97"/>
    </location>
</feature>
<organism evidence="2 3">
    <name type="scientific">Cebus imitator</name>
    <name type="common">Panamanian white-faced capuchin</name>
    <name type="synonym">Cebus capucinus imitator</name>
    <dbReference type="NCBI Taxonomy" id="2715852"/>
    <lineage>
        <taxon>Eukaryota</taxon>
        <taxon>Metazoa</taxon>
        <taxon>Chordata</taxon>
        <taxon>Craniata</taxon>
        <taxon>Vertebrata</taxon>
        <taxon>Euteleostomi</taxon>
        <taxon>Mammalia</taxon>
        <taxon>Eutheria</taxon>
        <taxon>Euarchontoglires</taxon>
        <taxon>Primates</taxon>
        <taxon>Haplorrhini</taxon>
        <taxon>Platyrrhini</taxon>
        <taxon>Cebidae</taxon>
        <taxon>Cebinae</taxon>
        <taxon>Cebus</taxon>
    </lineage>
</organism>
<evidence type="ECO:0000313" key="2">
    <source>
        <dbReference type="Ensembl" id="ENSCCAP00000023855.1"/>
    </source>
</evidence>
<evidence type="ECO:0000313" key="3">
    <source>
        <dbReference type="Proteomes" id="UP000233040"/>
    </source>
</evidence>
<dbReference type="OMA" id="FQDEEPH"/>
<evidence type="ECO:0008006" key="4">
    <source>
        <dbReference type="Google" id="ProtNLM"/>
    </source>
</evidence>
<dbReference type="AlphaFoldDB" id="A0A2K5R6X0"/>
<dbReference type="Proteomes" id="UP000233040">
    <property type="component" value="Unassembled WGS sequence"/>
</dbReference>
<feature type="signal peptide" evidence="1">
    <location>
        <begin position="1"/>
        <end position="22"/>
    </location>
</feature>
<dbReference type="Ensembl" id="ENSCCAT00000041363.1">
    <property type="protein sequence ID" value="ENSCCAP00000023855.1"/>
    <property type="gene ID" value="ENSCCAG00000029713.1"/>
</dbReference>